<dbReference type="STRING" id="765257.A0A0C9Z547"/>
<feature type="domain" description="SHSP" evidence="4">
    <location>
        <begin position="43"/>
        <end position="157"/>
    </location>
</feature>
<evidence type="ECO:0000256" key="3">
    <source>
        <dbReference type="RuleBase" id="RU003616"/>
    </source>
</evidence>
<dbReference type="InterPro" id="IPR031107">
    <property type="entry name" value="Small_HSP"/>
</dbReference>
<name>A0A0C9Z547_9AGAM</name>
<dbReference type="CDD" id="cd06464">
    <property type="entry name" value="ACD_sHsps-like"/>
    <property type="match status" value="1"/>
</dbReference>
<evidence type="ECO:0000313" key="7">
    <source>
        <dbReference type="Proteomes" id="UP000054018"/>
    </source>
</evidence>
<keyword evidence="7" id="KW-1185">Reference proteome</keyword>
<evidence type="ECO:0000256" key="2">
    <source>
        <dbReference type="PROSITE-ProRule" id="PRU00285"/>
    </source>
</evidence>
<dbReference type="InterPro" id="IPR007052">
    <property type="entry name" value="CS_dom"/>
</dbReference>
<dbReference type="HOGENOM" id="CLU_046737_12_0_1"/>
<proteinExistence type="inferred from homology"/>
<evidence type="ECO:0000313" key="6">
    <source>
        <dbReference type="EMBL" id="KIK24246.1"/>
    </source>
</evidence>
<reference evidence="6 7" key="1">
    <citation type="submission" date="2014-04" db="EMBL/GenBank/DDBJ databases">
        <authorList>
            <consortium name="DOE Joint Genome Institute"/>
            <person name="Kuo A."/>
            <person name="Kohler A."/>
            <person name="Costa M.D."/>
            <person name="Nagy L.G."/>
            <person name="Floudas D."/>
            <person name="Copeland A."/>
            <person name="Barry K.W."/>
            <person name="Cichocki N."/>
            <person name="Veneault-Fourrey C."/>
            <person name="LaButti K."/>
            <person name="Lindquist E.A."/>
            <person name="Lipzen A."/>
            <person name="Lundell T."/>
            <person name="Morin E."/>
            <person name="Murat C."/>
            <person name="Sun H."/>
            <person name="Tunlid A."/>
            <person name="Henrissat B."/>
            <person name="Grigoriev I.V."/>
            <person name="Hibbett D.S."/>
            <person name="Martin F."/>
            <person name="Nordberg H.P."/>
            <person name="Cantor M.N."/>
            <person name="Hua S.X."/>
        </authorList>
    </citation>
    <scope>NUCLEOTIDE SEQUENCE [LARGE SCALE GENOMIC DNA]</scope>
    <source>
        <strain evidence="6 7">441</strain>
    </source>
</reference>
<feature type="domain" description="CS" evidence="5">
    <location>
        <begin position="47"/>
        <end position="153"/>
    </location>
</feature>
<dbReference type="InterPro" id="IPR008978">
    <property type="entry name" value="HSP20-like_chaperone"/>
</dbReference>
<evidence type="ECO:0000256" key="1">
    <source>
        <dbReference type="ARBA" id="ARBA00023016"/>
    </source>
</evidence>
<dbReference type="Proteomes" id="UP000054018">
    <property type="component" value="Unassembled WGS sequence"/>
</dbReference>
<reference evidence="7" key="2">
    <citation type="submission" date="2015-01" db="EMBL/GenBank/DDBJ databases">
        <title>Evolutionary Origins and Diversification of the Mycorrhizal Mutualists.</title>
        <authorList>
            <consortium name="DOE Joint Genome Institute"/>
            <consortium name="Mycorrhizal Genomics Consortium"/>
            <person name="Kohler A."/>
            <person name="Kuo A."/>
            <person name="Nagy L.G."/>
            <person name="Floudas D."/>
            <person name="Copeland A."/>
            <person name="Barry K.W."/>
            <person name="Cichocki N."/>
            <person name="Veneault-Fourrey C."/>
            <person name="LaButti K."/>
            <person name="Lindquist E.A."/>
            <person name="Lipzen A."/>
            <person name="Lundell T."/>
            <person name="Morin E."/>
            <person name="Murat C."/>
            <person name="Riley R."/>
            <person name="Ohm R."/>
            <person name="Sun H."/>
            <person name="Tunlid A."/>
            <person name="Henrissat B."/>
            <person name="Grigoriev I.V."/>
            <person name="Hibbett D.S."/>
            <person name="Martin F."/>
        </authorList>
    </citation>
    <scope>NUCLEOTIDE SEQUENCE [LARGE SCALE GENOMIC DNA]</scope>
    <source>
        <strain evidence="7">441</strain>
    </source>
</reference>
<keyword evidence="1" id="KW-0346">Stress response</keyword>
<organism evidence="6 7">
    <name type="scientific">Pisolithus microcarpus 441</name>
    <dbReference type="NCBI Taxonomy" id="765257"/>
    <lineage>
        <taxon>Eukaryota</taxon>
        <taxon>Fungi</taxon>
        <taxon>Dikarya</taxon>
        <taxon>Basidiomycota</taxon>
        <taxon>Agaricomycotina</taxon>
        <taxon>Agaricomycetes</taxon>
        <taxon>Agaricomycetidae</taxon>
        <taxon>Boletales</taxon>
        <taxon>Sclerodermatineae</taxon>
        <taxon>Pisolithaceae</taxon>
        <taxon>Pisolithus</taxon>
    </lineage>
</organism>
<accession>A0A0C9Z547</accession>
<evidence type="ECO:0000259" key="4">
    <source>
        <dbReference type="PROSITE" id="PS01031"/>
    </source>
</evidence>
<evidence type="ECO:0000259" key="5">
    <source>
        <dbReference type="PROSITE" id="PS51203"/>
    </source>
</evidence>
<dbReference type="InterPro" id="IPR002068">
    <property type="entry name" value="A-crystallin/Hsp20_dom"/>
</dbReference>
<comment type="similarity">
    <text evidence="2 3">Belongs to the small heat shock protein (HSP20) family.</text>
</comment>
<evidence type="ECO:0008006" key="8">
    <source>
        <dbReference type="Google" id="ProtNLM"/>
    </source>
</evidence>
<dbReference type="Pfam" id="PF00011">
    <property type="entry name" value="HSP20"/>
    <property type="match status" value="1"/>
</dbReference>
<dbReference type="PROSITE" id="PS51203">
    <property type="entry name" value="CS"/>
    <property type="match status" value="1"/>
</dbReference>
<dbReference type="EMBL" id="KN833718">
    <property type="protein sequence ID" value="KIK24246.1"/>
    <property type="molecule type" value="Genomic_DNA"/>
</dbReference>
<gene>
    <name evidence="6" type="ORF">PISMIDRAFT_678433</name>
</gene>
<dbReference type="OrthoDB" id="1431247at2759"/>
<dbReference type="SUPFAM" id="SSF49764">
    <property type="entry name" value="HSP20-like chaperones"/>
    <property type="match status" value="1"/>
</dbReference>
<dbReference type="AlphaFoldDB" id="A0A0C9Z547"/>
<dbReference type="PROSITE" id="PS01031">
    <property type="entry name" value="SHSP"/>
    <property type="match status" value="1"/>
</dbReference>
<sequence length="157" mass="17698">MSILYYDPFTEFDRLFDDAFATRFLPSTTVETTEGGRAGRGTQRRGPWRPRLDLHENKEANTVSAVFELPGVKSEDVNIDVHQNRLTVSGEFKADIPPDDPGYVVRERPRDKFSRTINLPAGVKPEDVKAKLENGLLIVSFPKVTPEQEPRRVAISS</sequence>
<dbReference type="PANTHER" id="PTHR11527">
    <property type="entry name" value="HEAT-SHOCK PROTEIN 20 FAMILY MEMBER"/>
    <property type="match status" value="1"/>
</dbReference>
<protein>
    <recommendedName>
        <fullName evidence="8">SHSP domain-containing protein</fullName>
    </recommendedName>
</protein>
<dbReference type="Gene3D" id="2.60.40.790">
    <property type="match status" value="1"/>
</dbReference>